<proteinExistence type="predicted"/>
<evidence type="ECO:0000313" key="1">
    <source>
        <dbReference type="EMBL" id="DAD72656.1"/>
    </source>
</evidence>
<dbReference type="EMBL" id="BK015904">
    <property type="protein sequence ID" value="DAD72656.1"/>
    <property type="molecule type" value="Genomic_DNA"/>
</dbReference>
<reference evidence="1" key="1">
    <citation type="journal article" date="2021" name="Proc. Natl. Acad. Sci. U.S.A.">
        <title>A Catalog of Tens of Thousands of Viruses from Human Metagenomes Reveals Hidden Associations with Chronic Diseases.</title>
        <authorList>
            <person name="Tisza M.J."/>
            <person name="Buck C.B."/>
        </authorList>
    </citation>
    <scope>NUCLEOTIDE SEQUENCE</scope>
    <source>
        <strain evidence="1">Ct7EW56</strain>
    </source>
</reference>
<protein>
    <submittedName>
        <fullName evidence="1">Uncharacterized protein</fullName>
    </submittedName>
</protein>
<sequence>MCGANPHRIKRSGHSRIGRRCGIPCRINKMLVWLVLTRI</sequence>
<organism evidence="1">
    <name type="scientific">Siphoviridae sp. ct7EW56</name>
    <dbReference type="NCBI Taxonomy" id="2827562"/>
    <lineage>
        <taxon>Viruses</taxon>
        <taxon>Duplodnaviria</taxon>
        <taxon>Heunggongvirae</taxon>
        <taxon>Uroviricota</taxon>
        <taxon>Caudoviricetes</taxon>
    </lineage>
</organism>
<name>A0A8S5LS08_9CAUD</name>
<accession>A0A8S5LS08</accession>